<proteinExistence type="predicted"/>
<evidence type="ECO:0000256" key="1">
    <source>
        <dbReference type="SAM" id="Phobius"/>
    </source>
</evidence>
<dbReference type="InterPro" id="IPR000073">
    <property type="entry name" value="AB_hydrolase_1"/>
</dbReference>
<comment type="caution">
    <text evidence="3">The sequence shown here is derived from an EMBL/GenBank/DDBJ whole genome shotgun (WGS) entry which is preliminary data.</text>
</comment>
<dbReference type="PRINTS" id="PR00111">
    <property type="entry name" value="ABHYDROLASE"/>
</dbReference>
<keyword evidence="4" id="KW-1185">Reference proteome</keyword>
<keyword evidence="1" id="KW-0472">Membrane</keyword>
<feature type="domain" description="Serine aminopeptidase S33" evidence="2">
    <location>
        <begin position="92"/>
        <end position="330"/>
    </location>
</feature>
<keyword evidence="1" id="KW-1133">Transmembrane helix</keyword>
<dbReference type="EMBL" id="JACTNZ010000003">
    <property type="protein sequence ID" value="KAG5557338.1"/>
    <property type="molecule type" value="Genomic_DNA"/>
</dbReference>
<name>A0AAV6KX52_9ERIC</name>
<reference evidence="3" key="1">
    <citation type="submission" date="2020-08" db="EMBL/GenBank/DDBJ databases">
        <title>Plant Genome Project.</title>
        <authorList>
            <person name="Zhang R.-G."/>
        </authorList>
    </citation>
    <scope>NUCLEOTIDE SEQUENCE</scope>
    <source>
        <strain evidence="3">WSP0</strain>
        <tissue evidence="3">Leaf</tissue>
    </source>
</reference>
<dbReference type="Pfam" id="PF12146">
    <property type="entry name" value="Hydrolase_4"/>
    <property type="match status" value="1"/>
</dbReference>
<dbReference type="Proteomes" id="UP000823749">
    <property type="component" value="Chromosome 3"/>
</dbReference>
<dbReference type="AlphaFoldDB" id="A0AAV6KX52"/>
<dbReference type="InterPro" id="IPR022742">
    <property type="entry name" value="Hydrolase_4"/>
</dbReference>
<dbReference type="InterPro" id="IPR029058">
    <property type="entry name" value="AB_hydrolase_fold"/>
</dbReference>
<organism evidence="3 4">
    <name type="scientific">Rhododendron griersonianum</name>
    <dbReference type="NCBI Taxonomy" id="479676"/>
    <lineage>
        <taxon>Eukaryota</taxon>
        <taxon>Viridiplantae</taxon>
        <taxon>Streptophyta</taxon>
        <taxon>Embryophyta</taxon>
        <taxon>Tracheophyta</taxon>
        <taxon>Spermatophyta</taxon>
        <taxon>Magnoliopsida</taxon>
        <taxon>eudicotyledons</taxon>
        <taxon>Gunneridae</taxon>
        <taxon>Pentapetalae</taxon>
        <taxon>asterids</taxon>
        <taxon>Ericales</taxon>
        <taxon>Ericaceae</taxon>
        <taxon>Ericoideae</taxon>
        <taxon>Rhodoreae</taxon>
        <taxon>Rhododendron</taxon>
    </lineage>
</organism>
<dbReference type="SUPFAM" id="SSF53474">
    <property type="entry name" value="alpha/beta-Hydrolases"/>
    <property type="match status" value="1"/>
</dbReference>
<dbReference type="InterPro" id="IPR051044">
    <property type="entry name" value="MAG_DAG_Lipase"/>
</dbReference>
<gene>
    <name evidence="3" type="ORF">RHGRI_007556</name>
</gene>
<sequence length="381" mass="43351">MFSLSYPFLHLSLYNTEIKSLTYPLLHLLSFSLIFSILSHILHLRNKQTNPIFLNPSVMAYEIGGVRYEEEFVLNSRGMKFFTCRWLPANCEPKALIFLCHGYAMESSISMKGTGTRLAKAGYGVYGMDYEGHGKSSGLQGYVPNFDEVVTDCSDHYTRISERKENMEKLRILMGESMGGAVALLLHRKKPSFWDGAVLVAPMCKIADDVRPPALVVNVLTKLCRIIPTWKIIPTPDIIDVAFRDPKVRQEIRSNPYCYKGRPRLLTGNQLLKVSLDLEQRLEEVSIPFLIVHGAEDKVTDPSVSNLLYESACSKDKSFKLYPGMWHSLTYGELPENIDVVFEDVTLWLDDRVAMRETQLEHEQKFENDELLKGKSAIKTV</sequence>
<accession>A0AAV6KX52</accession>
<keyword evidence="1" id="KW-0812">Transmembrane</keyword>
<dbReference type="FunFam" id="3.40.50.1820:FF:000036">
    <property type="entry name" value="Alpha/beta-Hydrolases superfamily protein"/>
    <property type="match status" value="1"/>
</dbReference>
<evidence type="ECO:0000259" key="2">
    <source>
        <dbReference type="Pfam" id="PF12146"/>
    </source>
</evidence>
<dbReference type="PANTHER" id="PTHR11614">
    <property type="entry name" value="PHOSPHOLIPASE-RELATED"/>
    <property type="match status" value="1"/>
</dbReference>
<evidence type="ECO:0000313" key="4">
    <source>
        <dbReference type="Proteomes" id="UP000823749"/>
    </source>
</evidence>
<protein>
    <recommendedName>
        <fullName evidence="2">Serine aminopeptidase S33 domain-containing protein</fullName>
    </recommendedName>
</protein>
<feature type="transmembrane region" description="Helical" evidence="1">
    <location>
        <begin position="20"/>
        <end position="42"/>
    </location>
</feature>
<dbReference type="GO" id="GO:0016787">
    <property type="term" value="F:hydrolase activity"/>
    <property type="evidence" value="ECO:0007669"/>
    <property type="project" value="UniProtKB-ARBA"/>
</dbReference>
<dbReference type="Gene3D" id="3.40.50.1820">
    <property type="entry name" value="alpha/beta hydrolase"/>
    <property type="match status" value="1"/>
</dbReference>
<evidence type="ECO:0000313" key="3">
    <source>
        <dbReference type="EMBL" id="KAG5557338.1"/>
    </source>
</evidence>